<accession>A0A521CX30</accession>
<dbReference type="EMBL" id="FXTB01000004">
    <property type="protein sequence ID" value="SMO63995.1"/>
    <property type="molecule type" value="Genomic_DNA"/>
</dbReference>
<dbReference type="CDD" id="cd00146">
    <property type="entry name" value="PKD"/>
    <property type="match status" value="1"/>
</dbReference>
<gene>
    <name evidence="2" type="ORF">SAMN06265379_1045</name>
</gene>
<dbReference type="PROSITE" id="PS50093">
    <property type="entry name" value="PKD"/>
    <property type="match status" value="1"/>
</dbReference>
<evidence type="ECO:0000259" key="1">
    <source>
        <dbReference type="PROSITE" id="PS50093"/>
    </source>
</evidence>
<protein>
    <submittedName>
        <fullName evidence="2">PKD domain-containing protein</fullName>
    </submittedName>
</protein>
<dbReference type="InterPro" id="IPR035986">
    <property type="entry name" value="PKD_dom_sf"/>
</dbReference>
<sequence>MASKLTEITTKYHTFVDNQVLTKDQLNEFVSYFDDQNRLTRVFLYGVGVICGFKLLKKANAVVVAPGVGVTTDGDLLQLKTAIPGSELKKLETEPIEYLYYKNYTDDLANYGHFRKQVGGSSQVMELLELFPEQVENSKPLNTITNLNDKVVLLYLESFAKEGELCTTIDCDNQGTEQVNRLKVLLVSKNDAELIAKRDTIFSAFNVFDSYFALPEVSVRRVVLNQLNTAKYEELKRAYYDAVNSDSLLANLTKGISRIIQNFDDILQLDISASRLNTSLTRLKDIFNFSAYAVPFNIQYCYDFLKDVVDTYNEIKALLLDLKGLCLPNISAFPRHLMLGLISEINTEPKHLRHGFYKSPAISCGMDKLQHCKSLIDRLFILIDLFETKMGEIKITPSNQLTVLGLRAVPYYYNVKNDLLKSWNYSKSTKNEEKYNLSYHTPSLSGDAHVQEPLAFNIDKFDFFRIAGHQGKDYRDVLETLDKLKIKYGLAFDVKALAVNLSNETLDIDDYECEFEDLKVMLKAWTAEQDCILAQVASFFSSFSTKEPGKNVKEEELVLTHRTKSNFSSASGKNLKSAAAKSETSYVTVNKLYQPVYTKSNVVSDNMSTAQDTLGIEMKAAIEENKGGSVHDIVAGTREKLVDKVNTEEWNADPDMKIFVVDKGVELMAYTHVLTQRMPTEVAVVDTVKVNDYKLTLAELCDLVQKMKGAYQSVQLSVALRAFMGLLINQLSTVCCSGKKLEILLDEVNKRKDKVLLQLQLSKFIEKHPGAEHLAGVKPGGTFILVYKNKEKDVELQQNPNAKELTIADSFNKATESLAKDILNLSKYSTAERNLLTNRVNQLFKLEESLSLATELNASDEFVKTPDIPANTVVADFSLPYLCCSDCAPINYIIAKPPVTLRLEKDTYCLGTDTQPVLFEKSPADGVVKSDPETEGITIEENRLVFSPALFPEDLFGQAIRFTVNDQVTDAEIKVYKGIKVDFNVPESPTNQTTITFVATGDVEAVRFLWDFGDGETSTDRSPTHTYKLPVNDDNKVTVRLTATARNEVCTASAQHPIQFVAIPADIDLDQKEYCENDESEYPFIITPDGASVEIKGPGVRQNAAGNYFFVPAVANPGTHTFTLNGEANDLSVIVQAAPIASFSGQQLGDQLILTNNSVNANAFTWSINSQKIEQNNTQPYVIDLTPSSPTAWAVRLEARGAAVCPPHLSRLRTFNTKYSEEPASSCIEETKEAIIADHRILNAIKHEDNKAVDAVWKQTAQIYGGTTEFKEGVLDDVDRFLAGSRNDRLDEMFTKLLRQTAEMMMELTGQEDIIPRLVQLFELQLRLLYHVLGCQPGEVINEHQDVLASMLDQIIELLGLLQQYPDVIYSERMKKFIADYQNRVADVELLKAHVEKIISDKLI</sequence>
<reference evidence="2 3" key="1">
    <citation type="submission" date="2017-05" db="EMBL/GenBank/DDBJ databases">
        <authorList>
            <person name="Varghese N."/>
            <person name="Submissions S."/>
        </authorList>
    </citation>
    <scope>NUCLEOTIDE SEQUENCE [LARGE SCALE GENOMIC DNA]</scope>
    <source>
        <strain evidence="2 3">DSM 27040</strain>
    </source>
</reference>
<dbReference type="SUPFAM" id="SSF49299">
    <property type="entry name" value="PKD domain"/>
    <property type="match status" value="1"/>
</dbReference>
<evidence type="ECO:0000313" key="3">
    <source>
        <dbReference type="Proteomes" id="UP000319040"/>
    </source>
</evidence>
<dbReference type="Pfam" id="PF18911">
    <property type="entry name" value="PKD_4"/>
    <property type="match status" value="1"/>
</dbReference>
<proteinExistence type="predicted"/>
<organism evidence="2 3">
    <name type="scientific">Saccharicrinis carchari</name>
    <dbReference type="NCBI Taxonomy" id="1168039"/>
    <lineage>
        <taxon>Bacteria</taxon>
        <taxon>Pseudomonadati</taxon>
        <taxon>Bacteroidota</taxon>
        <taxon>Bacteroidia</taxon>
        <taxon>Marinilabiliales</taxon>
        <taxon>Marinilabiliaceae</taxon>
        <taxon>Saccharicrinis</taxon>
    </lineage>
</organism>
<dbReference type="InterPro" id="IPR013783">
    <property type="entry name" value="Ig-like_fold"/>
</dbReference>
<dbReference type="OrthoDB" id="596204at2"/>
<dbReference type="Proteomes" id="UP000319040">
    <property type="component" value="Unassembled WGS sequence"/>
</dbReference>
<evidence type="ECO:0000313" key="2">
    <source>
        <dbReference type="EMBL" id="SMO63995.1"/>
    </source>
</evidence>
<dbReference type="InterPro" id="IPR000601">
    <property type="entry name" value="PKD_dom"/>
</dbReference>
<dbReference type="SMART" id="SM00089">
    <property type="entry name" value="PKD"/>
    <property type="match status" value="1"/>
</dbReference>
<name>A0A521CX30_SACCC</name>
<feature type="domain" description="PKD" evidence="1">
    <location>
        <begin position="978"/>
        <end position="1027"/>
    </location>
</feature>
<keyword evidence="3" id="KW-1185">Reference proteome</keyword>
<dbReference type="InterPro" id="IPR022409">
    <property type="entry name" value="PKD/Chitinase_dom"/>
</dbReference>
<dbReference type="Gene3D" id="2.60.40.10">
    <property type="entry name" value="Immunoglobulins"/>
    <property type="match status" value="1"/>
</dbReference>
<dbReference type="RefSeq" id="WP_142533173.1">
    <property type="nucleotide sequence ID" value="NZ_FXTB01000004.1"/>
</dbReference>